<gene>
    <name evidence="6" type="ORF">A3F84_00590</name>
</gene>
<evidence type="ECO:0000256" key="4">
    <source>
        <dbReference type="ARBA" id="ARBA00023163"/>
    </source>
</evidence>
<organism evidence="6 7">
    <name type="scientific">Handelsmanbacteria sp. (strain RIFCSPLOWO2_12_FULL_64_10)</name>
    <dbReference type="NCBI Taxonomy" id="1817868"/>
    <lineage>
        <taxon>Bacteria</taxon>
        <taxon>Candidatus Handelsmaniibacteriota</taxon>
    </lineage>
</organism>
<keyword evidence="4" id="KW-0804">Transcription</keyword>
<dbReference type="NCBIfam" id="NF040786">
    <property type="entry name" value="LysR_Sec_metab"/>
    <property type="match status" value="1"/>
</dbReference>
<feature type="domain" description="HTH lysR-type" evidence="5">
    <location>
        <begin position="1"/>
        <end position="58"/>
    </location>
</feature>
<keyword evidence="2" id="KW-0805">Transcription regulation</keyword>
<dbReference type="PANTHER" id="PTHR30126:SF39">
    <property type="entry name" value="HTH-TYPE TRANSCRIPTIONAL REGULATOR CYSL"/>
    <property type="match status" value="1"/>
</dbReference>
<reference evidence="6 7" key="1">
    <citation type="journal article" date="2016" name="Nat. Commun.">
        <title>Thousands of microbial genomes shed light on interconnected biogeochemical processes in an aquifer system.</title>
        <authorList>
            <person name="Anantharaman K."/>
            <person name="Brown C.T."/>
            <person name="Hug L.A."/>
            <person name="Sharon I."/>
            <person name="Castelle C.J."/>
            <person name="Probst A.J."/>
            <person name="Thomas B.C."/>
            <person name="Singh A."/>
            <person name="Wilkins M.J."/>
            <person name="Karaoz U."/>
            <person name="Brodie E.L."/>
            <person name="Williams K.H."/>
            <person name="Hubbard S.S."/>
            <person name="Banfield J.F."/>
        </authorList>
    </citation>
    <scope>NUCLEOTIDE SEQUENCE [LARGE SCALE GENOMIC DNA]</scope>
    <source>
        <strain evidence="7">RIFCSPLOWO2_12_FULL_64_10</strain>
    </source>
</reference>
<dbReference type="EMBL" id="MFKF01000297">
    <property type="protein sequence ID" value="OGG46601.1"/>
    <property type="molecule type" value="Genomic_DNA"/>
</dbReference>
<dbReference type="Pfam" id="PF00126">
    <property type="entry name" value="HTH_1"/>
    <property type="match status" value="1"/>
</dbReference>
<dbReference type="CDD" id="cd08420">
    <property type="entry name" value="PBP2_CysL_like"/>
    <property type="match status" value="1"/>
</dbReference>
<dbReference type="Proteomes" id="UP000178606">
    <property type="component" value="Unassembled WGS sequence"/>
</dbReference>
<evidence type="ECO:0000313" key="7">
    <source>
        <dbReference type="Proteomes" id="UP000178606"/>
    </source>
</evidence>
<dbReference type="InterPro" id="IPR000847">
    <property type="entry name" value="LysR_HTH_N"/>
</dbReference>
<dbReference type="AlphaFoldDB" id="A0A1F6CC89"/>
<dbReference type="InterPro" id="IPR047788">
    <property type="entry name" value="LysR-like_Sec_metab"/>
</dbReference>
<dbReference type="Pfam" id="PF03466">
    <property type="entry name" value="LysR_substrate"/>
    <property type="match status" value="1"/>
</dbReference>
<dbReference type="GO" id="GO:0003700">
    <property type="term" value="F:DNA-binding transcription factor activity"/>
    <property type="evidence" value="ECO:0007669"/>
    <property type="project" value="InterPro"/>
</dbReference>
<dbReference type="SUPFAM" id="SSF46785">
    <property type="entry name" value="Winged helix' DNA-binding domain"/>
    <property type="match status" value="1"/>
</dbReference>
<dbReference type="PRINTS" id="PR00039">
    <property type="entry name" value="HTHLYSR"/>
</dbReference>
<dbReference type="Gene3D" id="1.10.10.10">
    <property type="entry name" value="Winged helix-like DNA-binding domain superfamily/Winged helix DNA-binding domain"/>
    <property type="match status" value="1"/>
</dbReference>
<evidence type="ECO:0000256" key="3">
    <source>
        <dbReference type="ARBA" id="ARBA00023125"/>
    </source>
</evidence>
<dbReference type="InterPro" id="IPR005119">
    <property type="entry name" value="LysR_subst-bd"/>
</dbReference>
<proteinExistence type="inferred from homology"/>
<evidence type="ECO:0000256" key="2">
    <source>
        <dbReference type="ARBA" id="ARBA00023015"/>
    </source>
</evidence>
<protein>
    <recommendedName>
        <fullName evidence="5">HTH lysR-type domain-containing protein</fullName>
    </recommendedName>
</protein>
<dbReference type="SUPFAM" id="SSF53850">
    <property type="entry name" value="Periplasmic binding protein-like II"/>
    <property type="match status" value="1"/>
</dbReference>
<evidence type="ECO:0000256" key="1">
    <source>
        <dbReference type="ARBA" id="ARBA00009437"/>
    </source>
</evidence>
<dbReference type="PROSITE" id="PS50931">
    <property type="entry name" value="HTH_LYSR"/>
    <property type="match status" value="1"/>
</dbReference>
<dbReference type="FunFam" id="1.10.10.10:FF:000001">
    <property type="entry name" value="LysR family transcriptional regulator"/>
    <property type="match status" value="1"/>
</dbReference>
<dbReference type="Gene3D" id="3.40.190.10">
    <property type="entry name" value="Periplasmic binding protein-like II"/>
    <property type="match status" value="2"/>
</dbReference>
<dbReference type="GO" id="GO:0000976">
    <property type="term" value="F:transcription cis-regulatory region binding"/>
    <property type="evidence" value="ECO:0007669"/>
    <property type="project" value="TreeGrafter"/>
</dbReference>
<comment type="caution">
    <text evidence="6">The sequence shown here is derived from an EMBL/GenBank/DDBJ whole genome shotgun (WGS) entry which is preliminary data.</text>
</comment>
<comment type="similarity">
    <text evidence="1">Belongs to the LysR transcriptional regulatory family.</text>
</comment>
<dbReference type="PANTHER" id="PTHR30126">
    <property type="entry name" value="HTH-TYPE TRANSCRIPTIONAL REGULATOR"/>
    <property type="match status" value="1"/>
</dbReference>
<dbReference type="InterPro" id="IPR036388">
    <property type="entry name" value="WH-like_DNA-bd_sf"/>
</dbReference>
<keyword evidence="3" id="KW-0238">DNA-binding</keyword>
<accession>A0A1F6CC89</accession>
<evidence type="ECO:0000259" key="5">
    <source>
        <dbReference type="PROSITE" id="PS50931"/>
    </source>
</evidence>
<dbReference type="InterPro" id="IPR036390">
    <property type="entry name" value="WH_DNA-bd_sf"/>
</dbReference>
<sequence length="300" mass="32775">MHDFRLIVFYTVAEKGSFSRAAKALYLTQPAVTFQVKQLEEEYGTPLFHRAPEGISLTKAGEILRRYAGEIMALYAAADREIGALTGLLRGRLVIGASTTPGEYLLPKIVGAFKRERPQVEIVMEIANTDEVVRKLVEGAFDLGVVGRPVDYPRLVQEAFGDDEIVVAASSHSELARETDLDAGALRAHRLILREEGSATRQTALDALAAAGVRAEDLNIAMSLGSTEAIKAAVEADLGISLISRWALLKEVRLGTIVSLRVKGVDLRRQFYLVHGGKLRSPAAEQFLAFVRAFDLKELS</sequence>
<name>A0A1F6CC89_HANXR</name>
<evidence type="ECO:0000313" key="6">
    <source>
        <dbReference type="EMBL" id="OGG46601.1"/>
    </source>
</evidence>